<evidence type="ECO:0000256" key="2">
    <source>
        <dbReference type="ARBA" id="ARBA00007664"/>
    </source>
</evidence>
<proteinExistence type="inferred from homology"/>
<comment type="function">
    <text evidence="9">Fibrinolytic activity; shows preferential cleavage of Arg-Gly bonds in all three fibrinogen chains. Contact with the caterpillars causes severe bleeding, due the anticoagulant effect of the protein.</text>
</comment>
<keyword evidence="7" id="KW-1015">Disulfide bond</keyword>
<comment type="similarity">
    <text evidence="2">Belongs to the peptidase S1 family.</text>
</comment>
<feature type="domain" description="Peptidase S1" evidence="12">
    <location>
        <begin position="36"/>
        <end position="266"/>
    </location>
</feature>
<evidence type="ECO:0000256" key="6">
    <source>
        <dbReference type="ARBA" id="ARBA00022825"/>
    </source>
</evidence>
<dbReference type="PANTHER" id="PTHR24276:SF91">
    <property type="entry name" value="AT26814P-RELATED"/>
    <property type="match status" value="1"/>
</dbReference>
<evidence type="ECO:0000313" key="13">
    <source>
        <dbReference type="Proteomes" id="UP001652582"/>
    </source>
</evidence>
<dbReference type="AlphaFoldDB" id="A0A6J1NN77"/>
<evidence type="ECO:0000256" key="3">
    <source>
        <dbReference type="ARBA" id="ARBA00022656"/>
    </source>
</evidence>
<evidence type="ECO:0000256" key="10">
    <source>
        <dbReference type="ARBA" id="ARBA00084094"/>
    </source>
</evidence>
<evidence type="ECO:0000256" key="9">
    <source>
        <dbReference type="ARBA" id="ARBA00055534"/>
    </source>
</evidence>
<keyword evidence="11" id="KW-0732">Signal</keyword>
<feature type="signal peptide" evidence="11">
    <location>
        <begin position="1"/>
        <end position="16"/>
    </location>
</feature>
<dbReference type="GO" id="GO:0090729">
    <property type="term" value="F:toxin activity"/>
    <property type="evidence" value="ECO:0007669"/>
    <property type="project" value="UniProtKB-KW"/>
</dbReference>
<evidence type="ECO:0000256" key="11">
    <source>
        <dbReference type="SAM" id="SignalP"/>
    </source>
</evidence>
<dbReference type="CDD" id="cd00190">
    <property type="entry name" value="Tryp_SPc"/>
    <property type="match status" value="1"/>
</dbReference>
<dbReference type="GeneID" id="112050567"/>
<dbReference type="PROSITE" id="PS00134">
    <property type="entry name" value="TRYPSIN_HIS"/>
    <property type="match status" value="1"/>
</dbReference>
<evidence type="ECO:0000313" key="14">
    <source>
        <dbReference type="RefSeq" id="XP_023944626.1"/>
    </source>
</evidence>
<dbReference type="InterPro" id="IPR001254">
    <property type="entry name" value="Trypsin_dom"/>
</dbReference>
<evidence type="ECO:0000256" key="4">
    <source>
        <dbReference type="ARBA" id="ARBA00022670"/>
    </source>
</evidence>
<sequence>MIFYLLCLVCVIVATSVENLHNADNYVANEKQEERISGGKITNDFSNMFQVQIVSNGDQFCSGAIISQDYILTAAHCVENTKPDDVFVRAKTRRLNEGGFIIEIDEIVIHPEYDYPQNNNDIAYMKTAEPIRFDLLFVPARFDTPDTEFPDVITVFGYGRQENGEAFSEELRSVNLTVIHNMRCQVIYPEVGITKNMFCAENTRDGGQGACKGDGGGPATRKNRRGLDVLVGISSFTRGCGASMGPSVFTNLRAREIREFISNGTGVDPRIYA</sequence>
<dbReference type="Pfam" id="PF00089">
    <property type="entry name" value="Trypsin"/>
    <property type="match status" value="1"/>
</dbReference>
<accession>A0A6J1NN77</accession>
<dbReference type="InterPro" id="IPR001314">
    <property type="entry name" value="Peptidase_S1A"/>
</dbReference>
<dbReference type="GO" id="GO:0004252">
    <property type="term" value="F:serine-type endopeptidase activity"/>
    <property type="evidence" value="ECO:0007669"/>
    <property type="project" value="InterPro"/>
</dbReference>
<reference evidence="14" key="1">
    <citation type="submission" date="2025-08" db="UniProtKB">
        <authorList>
            <consortium name="RefSeq"/>
        </authorList>
    </citation>
    <scope>IDENTIFICATION</scope>
</reference>
<dbReference type="SMART" id="SM00020">
    <property type="entry name" value="Tryp_SPc"/>
    <property type="match status" value="1"/>
</dbReference>
<evidence type="ECO:0000256" key="7">
    <source>
        <dbReference type="ARBA" id="ARBA00023157"/>
    </source>
</evidence>
<dbReference type="PRINTS" id="PR00722">
    <property type="entry name" value="CHYMOTRYPSIN"/>
</dbReference>
<dbReference type="GO" id="GO:0006508">
    <property type="term" value="P:proteolysis"/>
    <property type="evidence" value="ECO:0007669"/>
    <property type="project" value="UniProtKB-KW"/>
</dbReference>
<dbReference type="InterPro" id="IPR043504">
    <property type="entry name" value="Peptidase_S1_PA_chymotrypsin"/>
</dbReference>
<dbReference type="PROSITE" id="PS50240">
    <property type="entry name" value="TRYPSIN_DOM"/>
    <property type="match status" value="1"/>
</dbReference>
<keyword evidence="8" id="KW-1199">Hemostasis impairing toxin</keyword>
<evidence type="ECO:0000256" key="5">
    <source>
        <dbReference type="ARBA" id="ARBA00022801"/>
    </source>
</evidence>
<dbReference type="FunFam" id="2.40.10.10:FF:000068">
    <property type="entry name" value="transmembrane protease serine 2"/>
    <property type="match status" value="1"/>
</dbReference>
<dbReference type="SUPFAM" id="SSF50494">
    <property type="entry name" value="Trypsin-like serine proteases"/>
    <property type="match status" value="1"/>
</dbReference>
<evidence type="ECO:0000259" key="12">
    <source>
        <dbReference type="PROSITE" id="PS50240"/>
    </source>
</evidence>
<name>A0A6J1NN77_BICAN</name>
<organism evidence="13 14">
    <name type="scientific">Bicyclus anynana</name>
    <name type="common">Squinting bush brown butterfly</name>
    <dbReference type="NCBI Taxonomy" id="110368"/>
    <lineage>
        <taxon>Eukaryota</taxon>
        <taxon>Metazoa</taxon>
        <taxon>Ecdysozoa</taxon>
        <taxon>Arthropoda</taxon>
        <taxon>Hexapoda</taxon>
        <taxon>Insecta</taxon>
        <taxon>Pterygota</taxon>
        <taxon>Neoptera</taxon>
        <taxon>Endopterygota</taxon>
        <taxon>Lepidoptera</taxon>
        <taxon>Glossata</taxon>
        <taxon>Ditrysia</taxon>
        <taxon>Papilionoidea</taxon>
        <taxon>Nymphalidae</taxon>
        <taxon>Satyrinae</taxon>
        <taxon>Satyrini</taxon>
        <taxon>Mycalesina</taxon>
        <taxon>Bicyclus</taxon>
    </lineage>
</organism>
<dbReference type="InterPro" id="IPR009003">
    <property type="entry name" value="Peptidase_S1_PA"/>
</dbReference>
<dbReference type="GO" id="GO:0005576">
    <property type="term" value="C:extracellular region"/>
    <property type="evidence" value="ECO:0007669"/>
    <property type="project" value="UniProtKB-SubCell"/>
</dbReference>
<dbReference type="OrthoDB" id="6930904at2759"/>
<dbReference type="RefSeq" id="XP_023944626.1">
    <property type="nucleotide sequence ID" value="XM_024088858.2"/>
</dbReference>
<evidence type="ECO:0000256" key="8">
    <source>
        <dbReference type="ARBA" id="ARBA00023240"/>
    </source>
</evidence>
<feature type="chain" id="PRO_5026949083" evidence="11">
    <location>
        <begin position="17"/>
        <end position="273"/>
    </location>
</feature>
<dbReference type="Gene3D" id="2.40.10.10">
    <property type="entry name" value="Trypsin-like serine proteases"/>
    <property type="match status" value="1"/>
</dbReference>
<keyword evidence="13" id="KW-1185">Reference proteome</keyword>
<keyword evidence="5" id="KW-0378">Hydrolase</keyword>
<protein>
    <submittedName>
        <fullName evidence="14">Chymotrypsin-2-like isoform X1</fullName>
    </submittedName>
</protein>
<dbReference type="PANTHER" id="PTHR24276">
    <property type="entry name" value="POLYSERASE-RELATED"/>
    <property type="match status" value="1"/>
</dbReference>
<comment type="subcellular location">
    <subcellularLocation>
        <location evidence="1">Secreted</location>
        <location evidence="1">Extracellular space</location>
    </subcellularLocation>
</comment>
<keyword evidence="4" id="KW-0645">Protease</keyword>
<keyword evidence="10" id="KW-1205">Fibrinolytic toxin</keyword>
<dbReference type="Proteomes" id="UP001652582">
    <property type="component" value="Chromosome 6"/>
</dbReference>
<dbReference type="InterPro" id="IPR018114">
    <property type="entry name" value="TRYPSIN_HIS"/>
</dbReference>
<evidence type="ECO:0000256" key="1">
    <source>
        <dbReference type="ARBA" id="ARBA00004239"/>
    </source>
</evidence>
<dbReference type="InterPro" id="IPR050430">
    <property type="entry name" value="Peptidase_S1"/>
</dbReference>
<gene>
    <name evidence="14" type="primary">LOC112050567</name>
</gene>
<keyword evidence="6" id="KW-0720">Serine protease</keyword>
<dbReference type="KEGG" id="bany:112050567"/>
<keyword evidence="3" id="KW-0800">Toxin</keyword>